<evidence type="ECO:0000256" key="16">
    <source>
        <dbReference type="SAM" id="MobiDB-lite"/>
    </source>
</evidence>
<keyword evidence="9 13" id="KW-0066">ATP synthesis</keyword>
<evidence type="ECO:0000256" key="6">
    <source>
        <dbReference type="ARBA" id="ARBA00022989"/>
    </source>
</evidence>
<keyword evidence="2 13" id="KW-0813">Transport</keyword>
<evidence type="ECO:0000313" key="18">
    <source>
        <dbReference type="EMBL" id="EPR39067.1"/>
    </source>
</evidence>
<feature type="transmembrane region" description="Helical" evidence="13">
    <location>
        <begin position="77"/>
        <end position="94"/>
    </location>
</feature>
<evidence type="ECO:0000256" key="10">
    <source>
        <dbReference type="ARBA" id="ARBA00025198"/>
    </source>
</evidence>
<sequence>MKNPGMFGKCRWIWGRRVVMLSLAALLVFCYGAGTFAATGEHGDSGQATHEAAEGAGHGADADGHGGAVKTWVATDTYRVMNFAVLAIALFFLLRKPVAKALNARIDGIKEQLNELEVKKQKALEELATYNAKIAELERESENIIAQYEKQGMEAKARILKEAESAAEKLEEQAKRNIEHEFKQAQQRLQNEILEKALAKAEGLLKAKITDQDQERLVDEYLEKVVA</sequence>
<dbReference type="eggNOG" id="COG0711">
    <property type="taxonomic scope" value="Bacteria"/>
</dbReference>
<dbReference type="PANTHER" id="PTHR33445">
    <property type="entry name" value="ATP SYNTHASE SUBUNIT B', CHLOROPLASTIC"/>
    <property type="match status" value="1"/>
</dbReference>
<keyword evidence="5 13" id="KW-0375">Hydrogen ion transport</keyword>
<feature type="region of interest" description="Disordered" evidence="16">
    <location>
        <begin position="42"/>
        <end position="63"/>
    </location>
</feature>
<protein>
    <recommendedName>
        <fullName evidence="13">ATP synthase subunit b</fullName>
    </recommendedName>
    <alternativeName>
        <fullName evidence="13">ATP synthase F(0) sector subunit b</fullName>
    </alternativeName>
    <alternativeName>
        <fullName evidence="13">ATPase subunit I</fullName>
    </alternativeName>
    <alternativeName>
        <fullName evidence="13">F-type ATPase subunit b</fullName>
        <shortName evidence="13">F-ATPase subunit b</shortName>
    </alternativeName>
</protein>
<proteinExistence type="inferred from homology"/>
<dbReference type="GO" id="GO:0045259">
    <property type="term" value="C:proton-transporting ATP synthase complex"/>
    <property type="evidence" value="ECO:0007669"/>
    <property type="project" value="UniProtKB-KW"/>
</dbReference>
<accession>S7TPA1</accession>
<gene>
    <name evidence="13" type="primary">atpF</name>
    <name evidence="18" type="ORF">dsmv_0477</name>
</gene>
<dbReference type="EMBL" id="ATHJ01000094">
    <property type="protein sequence ID" value="EPR39067.1"/>
    <property type="molecule type" value="Genomic_DNA"/>
</dbReference>
<organism evidence="18 19">
    <name type="scientific">Desulfococcus multivorans DSM 2059</name>
    <dbReference type="NCBI Taxonomy" id="1121405"/>
    <lineage>
        <taxon>Bacteria</taxon>
        <taxon>Pseudomonadati</taxon>
        <taxon>Thermodesulfobacteriota</taxon>
        <taxon>Desulfobacteria</taxon>
        <taxon>Desulfobacterales</taxon>
        <taxon>Desulfococcaceae</taxon>
        <taxon>Desulfococcus</taxon>
    </lineage>
</organism>
<evidence type="ECO:0000256" key="17">
    <source>
        <dbReference type="SAM" id="SignalP"/>
    </source>
</evidence>
<feature type="coiled-coil region" evidence="15">
    <location>
        <begin position="99"/>
        <end position="202"/>
    </location>
</feature>
<feature type="signal peptide" evidence="17">
    <location>
        <begin position="1"/>
        <end position="37"/>
    </location>
</feature>
<keyword evidence="8 13" id="KW-0472">Membrane</keyword>
<evidence type="ECO:0000256" key="9">
    <source>
        <dbReference type="ARBA" id="ARBA00023310"/>
    </source>
</evidence>
<name>S7TPA1_DESML</name>
<evidence type="ECO:0000256" key="4">
    <source>
        <dbReference type="ARBA" id="ARBA00022692"/>
    </source>
</evidence>
<evidence type="ECO:0000256" key="7">
    <source>
        <dbReference type="ARBA" id="ARBA00023065"/>
    </source>
</evidence>
<dbReference type="Pfam" id="PF00430">
    <property type="entry name" value="ATP-synt_B"/>
    <property type="match status" value="1"/>
</dbReference>
<evidence type="ECO:0000256" key="11">
    <source>
        <dbReference type="ARBA" id="ARBA00025614"/>
    </source>
</evidence>
<dbReference type="GO" id="GO:0005886">
    <property type="term" value="C:plasma membrane"/>
    <property type="evidence" value="ECO:0007669"/>
    <property type="project" value="UniProtKB-SubCell"/>
</dbReference>
<dbReference type="HAMAP" id="MF_01398">
    <property type="entry name" value="ATP_synth_b_bprime"/>
    <property type="match status" value="1"/>
</dbReference>
<keyword evidence="3 13" id="KW-0138">CF(0)</keyword>
<keyword evidence="4 13" id="KW-0812">Transmembrane</keyword>
<comment type="caution">
    <text evidence="18">The sequence shown here is derived from an EMBL/GenBank/DDBJ whole genome shotgun (WGS) entry which is preliminary data.</text>
</comment>
<evidence type="ECO:0000256" key="3">
    <source>
        <dbReference type="ARBA" id="ARBA00022547"/>
    </source>
</evidence>
<dbReference type="AlphaFoldDB" id="S7TPA1"/>
<comment type="function">
    <text evidence="10 13">F(1)F(0) ATP synthase produces ATP from ADP in the presence of a proton or sodium gradient. F-type ATPases consist of two structural domains, F(1) containing the extramembraneous catalytic core and F(0) containing the membrane proton channel, linked together by a central stalk and a peripheral stalk. During catalysis, ATP synthesis in the catalytic domain of F(1) is coupled via a rotary mechanism of the central stalk subunits to proton translocation.</text>
</comment>
<dbReference type="CDD" id="cd06503">
    <property type="entry name" value="ATP-synt_Fo_b"/>
    <property type="match status" value="1"/>
</dbReference>
<evidence type="ECO:0000256" key="2">
    <source>
        <dbReference type="ARBA" id="ARBA00022448"/>
    </source>
</evidence>
<dbReference type="InterPro" id="IPR050059">
    <property type="entry name" value="ATP_synthase_B_chain"/>
</dbReference>
<feature type="chain" id="PRO_5030177208" description="ATP synthase subunit b" evidence="17">
    <location>
        <begin position="38"/>
        <end position="227"/>
    </location>
</feature>
<keyword evidence="15" id="KW-0175">Coiled coil</keyword>
<keyword evidence="7 13" id="KW-0406">Ion transport</keyword>
<dbReference type="GO" id="GO:0046961">
    <property type="term" value="F:proton-transporting ATPase activity, rotational mechanism"/>
    <property type="evidence" value="ECO:0007669"/>
    <property type="project" value="TreeGrafter"/>
</dbReference>
<evidence type="ECO:0000256" key="14">
    <source>
        <dbReference type="RuleBase" id="RU003848"/>
    </source>
</evidence>
<comment type="function">
    <text evidence="11">Component of the F(0) channel, it forms part of the peripheral stalk, linking F(1) to F(0). The b'-subunit is a diverged and duplicated form of b found in plants and photosynthetic bacteria.</text>
</comment>
<keyword evidence="17" id="KW-0732">Signal</keyword>
<dbReference type="GO" id="GO:0012505">
    <property type="term" value="C:endomembrane system"/>
    <property type="evidence" value="ECO:0007669"/>
    <property type="project" value="UniProtKB-SubCell"/>
</dbReference>
<evidence type="ECO:0000256" key="5">
    <source>
        <dbReference type="ARBA" id="ARBA00022781"/>
    </source>
</evidence>
<evidence type="ECO:0000256" key="1">
    <source>
        <dbReference type="ARBA" id="ARBA00005513"/>
    </source>
</evidence>
<comment type="subcellular location">
    <subcellularLocation>
        <location evidence="13">Cell membrane</location>
        <topology evidence="13">Single-pass membrane protein</topology>
    </subcellularLocation>
    <subcellularLocation>
        <location evidence="12">Endomembrane system</location>
        <topology evidence="12">Single-pass membrane protein</topology>
    </subcellularLocation>
</comment>
<evidence type="ECO:0000256" key="12">
    <source>
        <dbReference type="ARBA" id="ARBA00037847"/>
    </source>
</evidence>
<keyword evidence="6 13" id="KW-1133">Transmembrane helix</keyword>
<dbReference type="GO" id="GO:0046933">
    <property type="term" value="F:proton-transporting ATP synthase activity, rotational mechanism"/>
    <property type="evidence" value="ECO:0007669"/>
    <property type="project" value="UniProtKB-UniRule"/>
</dbReference>
<evidence type="ECO:0000256" key="8">
    <source>
        <dbReference type="ARBA" id="ARBA00023136"/>
    </source>
</evidence>
<reference evidence="18 19" key="1">
    <citation type="journal article" date="2013" name="Genome Announc.">
        <title>Draft genome sequences for three mercury-methylating, sulfate-reducing bacteria.</title>
        <authorList>
            <person name="Brown S.D."/>
            <person name="Hurt R.A.Jr."/>
            <person name="Gilmour C.C."/>
            <person name="Elias D.A."/>
        </authorList>
    </citation>
    <scope>NUCLEOTIDE SEQUENCE [LARGE SCALE GENOMIC DNA]</scope>
    <source>
        <strain evidence="18 19">DSM 2059</strain>
    </source>
</reference>
<comment type="similarity">
    <text evidence="1 13 14">Belongs to the ATPase B chain family.</text>
</comment>
<comment type="subunit">
    <text evidence="13">F-type ATPases have 2 components, F(1) - the catalytic core - and F(0) - the membrane proton channel. F(1) has five subunits: alpha(3), beta(3), gamma(1), delta(1), epsilon(1). F(0) has three main subunits: a(1), b(2) and c(10-14). The alpha and beta chains form an alternating ring which encloses part of the gamma chain. F(1) is attached to F(0) by a central stalk formed by the gamma and epsilon chains, while a peripheral stalk is formed by the delta and b chains.</text>
</comment>
<keyword evidence="19" id="KW-1185">Reference proteome</keyword>
<dbReference type="PANTHER" id="PTHR33445:SF1">
    <property type="entry name" value="ATP SYNTHASE SUBUNIT B"/>
    <property type="match status" value="1"/>
</dbReference>
<keyword evidence="13" id="KW-1003">Cell membrane</keyword>
<evidence type="ECO:0000256" key="13">
    <source>
        <dbReference type="HAMAP-Rule" id="MF_01398"/>
    </source>
</evidence>
<dbReference type="STRING" id="897.B2D07_05895"/>
<dbReference type="Proteomes" id="UP000014977">
    <property type="component" value="Unassembled WGS sequence"/>
</dbReference>
<dbReference type="InterPro" id="IPR002146">
    <property type="entry name" value="ATP_synth_b/b'su_bac/chlpt"/>
</dbReference>
<evidence type="ECO:0000256" key="15">
    <source>
        <dbReference type="SAM" id="Coils"/>
    </source>
</evidence>
<evidence type="ECO:0000313" key="19">
    <source>
        <dbReference type="Proteomes" id="UP000014977"/>
    </source>
</evidence>